<dbReference type="InterPro" id="IPR004675">
    <property type="entry name" value="AhpD_core"/>
</dbReference>
<keyword evidence="3" id="KW-1185">Reference proteome</keyword>
<evidence type="ECO:0000259" key="1">
    <source>
        <dbReference type="Pfam" id="PF02627"/>
    </source>
</evidence>
<dbReference type="InterPro" id="IPR003779">
    <property type="entry name" value="CMD-like"/>
</dbReference>
<protein>
    <submittedName>
        <fullName evidence="2">Carboxymuconolactone decarboxylase family protein</fullName>
    </submittedName>
</protein>
<gene>
    <name evidence="2" type="ORF">IDH41_07010</name>
</gene>
<organism evidence="2 3">
    <name type="scientific">Paenibacillus arenilitoris</name>
    <dbReference type="NCBI Taxonomy" id="2772299"/>
    <lineage>
        <taxon>Bacteria</taxon>
        <taxon>Bacillati</taxon>
        <taxon>Bacillota</taxon>
        <taxon>Bacilli</taxon>
        <taxon>Bacillales</taxon>
        <taxon>Paenibacillaceae</taxon>
        <taxon>Paenibacillus</taxon>
    </lineage>
</organism>
<dbReference type="GO" id="GO:0051920">
    <property type="term" value="F:peroxiredoxin activity"/>
    <property type="evidence" value="ECO:0007669"/>
    <property type="project" value="InterPro"/>
</dbReference>
<comment type="caution">
    <text evidence="2">The sequence shown here is derived from an EMBL/GenBank/DDBJ whole genome shotgun (WGS) entry which is preliminary data.</text>
</comment>
<dbReference type="Pfam" id="PF02627">
    <property type="entry name" value="CMD"/>
    <property type="match status" value="1"/>
</dbReference>
<dbReference type="SUPFAM" id="SSF69118">
    <property type="entry name" value="AhpD-like"/>
    <property type="match status" value="1"/>
</dbReference>
<dbReference type="PANTHER" id="PTHR35446">
    <property type="entry name" value="SI:CH211-175M2.5"/>
    <property type="match status" value="1"/>
</dbReference>
<dbReference type="AlphaFoldDB" id="A0A927CHR1"/>
<dbReference type="RefSeq" id="WP_190859532.1">
    <property type="nucleotide sequence ID" value="NZ_JACXIY010000009.1"/>
</dbReference>
<sequence length="145" mass="16362">MQQRTNINKELPGAYEAMFGLQKYVNGTSLSAGLKELIKIRASQVNGCAFCINMHTKEARSLGETEQRIYALNAWRETPYFTPEERSALALTEAVTVITKEHVPDALYEEAARYFDSKQIGEIIMSIVVINAWNRIAISTNMMPE</sequence>
<proteinExistence type="predicted"/>
<dbReference type="Gene3D" id="1.20.1290.10">
    <property type="entry name" value="AhpD-like"/>
    <property type="match status" value="1"/>
</dbReference>
<accession>A0A927CHR1</accession>
<dbReference type="PANTHER" id="PTHR35446:SF2">
    <property type="entry name" value="CARBOXYMUCONOLACTONE DECARBOXYLASE-LIKE DOMAIN-CONTAINING PROTEIN"/>
    <property type="match status" value="1"/>
</dbReference>
<evidence type="ECO:0000313" key="3">
    <source>
        <dbReference type="Proteomes" id="UP000632125"/>
    </source>
</evidence>
<dbReference type="NCBIfam" id="TIGR00778">
    <property type="entry name" value="ahpD_dom"/>
    <property type="match status" value="1"/>
</dbReference>
<dbReference type="Proteomes" id="UP000632125">
    <property type="component" value="Unassembled WGS sequence"/>
</dbReference>
<evidence type="ECO:0000313" key="2">
    <source>
        <dbReference type="EMBL" id="MBD2868318.1"/>
    </source>
</evidence>
<dbReference type="EMBL" id="JACXIY010000009">
    <property type="protein sequence ID" value="MBD2868318.1"/>
    <property type="molecule type" value="Genomic_DNA"/>
</dbReference>
<name>A0A927CHR1_9BACL</name>
<feature type="domain" description="Carboxymuconolactone decarboxylase-like" evidence="1">
    <location>
        <begin position="12"/>
        <end position="93"/>
    </location>
</feature>
<reference evidence="2" key="1">
    <citation type="submission" date="2020-09" db="EMBL/GenBank/DDBJ databases">
        <title>A novel bacterium of genus Paenibacillus, isolated from South China Sea.</title>
        <authorList>
            <person name="Huang H."/>
            <person name="Mo K."/>
            <person name="Hu Y."/>
        </authorList>
    </citation>
    <scope>NUCLEOTIDE SEQUENCE</scope>
    <source>
        <strain evidence="2">IB182493</strain>
    </source>
</reference>
<dbReference type="InterPro" id="IPR029032">
    <property type="entry name" value="AhpD-like"/>
</dbReference>